<gene>
    <name evidence="5" type="ORF">K431DRAFT_286564</name>
</gene>
<dbReference type="Proteomes" id="UP000799441">
    <property type="component" value="Unassembled WGS sequence"/>
</dbReference>
<evidence type="ECO:0000256" key="1">
    <source>
        <dbReference type="ARBA" id="ARBA00004496"/>
    </source>
</evidence>
<keyword evidence="6" id="KW-1185">Reference proteome</keyword>
<name>A0A9P4Q4F6_9PEZI</name>
<comment type="similarity">
    <text evidence="2">Belongs to the DCP1 family.</text>
</comment>
<evidence type="ECO:0000313" key="6">
    <source>
        <dbReference type="Proteomes" id="UP000799441"/>
    </source>
</evidence>
<dbReference type="GO" id="GO:0000290">
    <property type="term" value="P:deadenylation-dependent decapping of nuclear-transcribed mRNA"/>
    <property type="evidence" value="ECO:0007669"/>
    <property type="project" value="InterPro"/>
</dbReference>
<evidence type="ECO:0000256" key="3">
    <source>
        <dbReference type="ARBA" id="ARBA00022490"/>
    </source>
</evidence>
<dbReference type="GO" id="GO:0031087">
    <property type="term" value="P:deadenylation-independent decapping of nuclear-transcribed mRNA"/>
    <property type="evidence" value="ECO:0007669"/>
    <property type="project" value="TreeGrafter"/>
</dbReference>
<dbReference type="EMBL" id="MU003809">
    <property type="protein sequence ID" value="KAF2719604.1"/>
    <property type="molecule type" value="Genomic_DNA"/>
</dbReference>
<dbReference type="CDD" id="cd13182">
    <property type="entry name" value="EVH1-like_Dcp1"/>
    <property type="match status" value="1"/>
</dbReference>
<protein>
    <submittedName>
        <fullName evidence="5">PH domain-like protein</fullName>
    </submittedName>
</protein>
<dbReference type="InterPro" id="IPR011993">
    <property type="entry name" value="PH-like_dom_sf"/>
</dbReference>
<accession>A0A9P4Q4F6</accession>
<dbReference type="GO" id="GO:0000932">
    <property type="term" value="C:P-body"/>
    <property type="evidence" value="ECO:0007669"/>
    <property type="project" value="TreeGrafter"/>
</dbReference>
<evidence type="ECO:0000256" key="4">
    <source>
        <dbReference type="ARBA" id="ARBA00022664"/>
    </source>
</evidence>
<proteinExistence type="inferred from homology"/>
<dbReference type="OrthoDB" id="440673at2759"/>
<evidence type="ECO:0000313" key="5">
    <source>
        <dbReference type="EMBL" id="KAF2719604.1"/>
    </source>
</evidence>
<dbReference type="GO" id="GO:0006397">
    <property type="term" value="P:mRNA processing"/>
    <property type="evidence" value="ECO:0007669"/>
    <property type="project" value="UniProtKB-KW"/>
</dbReference>
<keyword evidence="4" id="KW-0507">mRNA processing</keyword>
<dbReference type="Pfam" id="PF06058">
    <property type="entry name" value="DCP1"/>
    <property type="match status" value="1"/>
</dbReference>
<dbReference type="InterPro" id="IPR010334">
    <property type="entry name" value="Dcp1"/>
</dbReference>
<comment type="subcellular location">
    <subcellularLocation>
        <location evidence="1">Cytoplasm</location>
    </subcellularLocation>
</comment>
<organism evidence="5 6">
    <name type="scientific">Polychaeton citri CBS 116435</name>
    <dbReference type="NCBI Taxonomy" id="1314669"/>
    <lineage>
        <taxon>Eukaryota</taxon>
        <taxon>Fungi</taxon>
        <taxon>Dikarya</taxon>
        <taxon>Ascomycota</taxon>
        <taxon>Pezizomycotina</taxon>
        <taxon>Dothideomycetes</taxon>
        <taxon>Dothideomycetidae</taxon>
        <taxon>Capnodiales</taxon>
        <taxon>Capnodiaceae</taxon>
        <taxon>Polychaeton</taxon>
    </lineage>
</organism>
<sequence>MPSKKKNALRTAQPIVSDYDTDTAGYTSAQQYNVPRKRTNGELNLAVLQRYDPQISRIHTIAPFAVVYLFSPEAQHWEKCGIEGSLFVCELSCGIGRPRWQVVILNRKSLDNFATELKSSDDVEITDEYIILQVMGADQVPSIYGLWIFSDGSSMPSSRDIVASAIVECAAKAEWYAANYLEPVGGHNGQDEYQDQGYDGGYVEPQQEHEAFSEEQFYSGHLVQQPPGQDYSTHQPVDLLSLFKGQQAQQHHKTQYQEQQHQQKYQSGAILQAPPQASYQAYPQQQFSNFHSNPDTDFLRAGAGPTIQQHQMDNPATQQNTLLNLFRK</sequence>
<dbReference type="SUPFAM" id="SSF50729">
    <property type="entry name" value="PH domain-like"/>
    <property type="match status" value="1"/>
</dbReference>
<dbReference type="AlphaFoldDB" id="A0A9P4Q4F6"/>
<evidence type="ECO:0000256" key="2">
    <source>
        <dbReference type="ARBA" id="ARBA00008778"/>
    </source>
</evidence>
<dbReference type="PANTHER" id="PTHR16290">
    <property type="entry name" value="TRANSCRIPTION FACTOR SMIF DECAPPING ENZYME DCP1"/>
    <property type="match status" value="1"/>
</dbReference>
<dbReference type="GO" id="GO:0003729">
    <property type="term" value="F:mRNA binding"/>
    <property type="evidence" value="ECO:0007669"/>
    <property type="project" value="TreeGrafter"/>
</dbReference>
<keyword evidence="3" id="KW-0963">Cytoplasm</keyword>
<dbReference type="GO" id="GO:0008047">
    <property type="term" value="F:enzyme activator activity"/>
    <property type="evidence" value="ECO:0007669"/>
    <property type="project" value="InterPro"/>
</dbReference>
<comment type="caution">
    <text evidence="5">The sequence shown here is derived from an EMBL/GenBank/DDBJ whole genome shotgun (WGS) entry which is preliminary data.</text>
</comment>
<dbReference type="PANTHER" id="PTHR16290:SF0">
    <property type="entry name" value="DECAPPING PROTEIN 1, ISOFORM A"/>
    <property type="match status" value="1"/>
</dbReference>
<dbReference type="Gene3D" id="2.30.29.30">
    <property type="entry name" value="Pleckstrin-homology domain (PH domain)/Phosphotyrosine-binding domain (PTB)"/>
    <property type="match status" value="1"/>
</dbReference>
<reference evidence="5" key="1">
    <citation type="journal article" date="2020" name="Stud. Mycol.">
        <title>101 Dothideomycetes genomes: a test case for predicting lifestyles and emergence of pathogens.</title>
        <authorList>
            <person name="Haridas S."/>
            <person name="Albert R."/>
            <person name="Binder M."/>
            <person name="Bloem J."/>
            <person name="Labutti K."/>
            <person name="Salamov A."/>
            <person name="Andreopoulos B."/>
            <person name="Baker S."/>
            <person name="Barry K."/>
            <person name="Bills G."/>
            <person name="Bluhm B."/>
            <person name="Cannon C."/>
            <person name="Castanera R."/>
            <person name="Culley D."/>
            <person name="Daum C."/>
            <person name="Ezra D."/>
            <person name="Gonzalez J."/>
            <person name="Henrissat B."/>
            <person name="Kuo A."/>
            <person name="Liang C."/>
            <person name="Lipzen A."/>
            <person name="Lutzoni F."/>
            <person name="Magnuson J."/>
            <person name="Mondo S."/>
            <person name="Nolan M."/>
            <person name="Ohm R."/>
            <person name="Pangilinan J."/>
            <person name="Park H.-J."/>
            <person name="Ramirez L."/>
            <person name="Alfaro M."/>
            <person name="Sun H."/>
            <person name="Tritt A."/>
            <person name="Yoshinaga Y."/>
            <person name="Zwiers L.-H."/>
            <person name="Turgeon B."/>
            <person name="Goodwin S."/>
            <person name="Spatafora J."/>
            <person name="Crous P."/>
            <person name="Grigoriev I."/>
        </authorList>
    </citation>
    <scope>NUCLEOTIDE SEQUENCE</scope>
    <source>
        <strain evidence="5">CBS 116435</strain>
    </source>
</reference>